<gene>
    <name evidence="2" type="ORF">CHIRRI_LOCUS1763</name>
</gene>
<name>A0A9N9RKC6_9DIPT</name>
<feature type="transmembrane region" description="Helical" evidence="1">
    <location>
        <begin position="122"/>
        <end position="147"/>
    </location>
</feature>
<evidence type="ECO:0000313" key="2">
    <source>
        <dbReference type="EMBL" id="CAG9798785.1"/>
    </source>
</evidence>
<proteinExistence type="predicted"/>
<keyword evidence="1" id="KW-0472">Membrane</keyword>
<organism evidence="2 3">
    <name type="scientific">Chironomus riparius</name>
    <dbReference type="NCBI Taxonomy" id="315576"/>
    <lineage>
        <taxon>Eukaryota</taxon>
        <taxon>Metazoa</taxon>
        <taxon>Ecdysozoa</taxon>
        <taxon>Arthropoda</taxon>
        <taxon>Hexapoda</taxon>
        <taxon>Insecta</taxon>
        <taxon>Pterygota</taxon>
        <taxon>Neoptera</taxon>
        <taxon>Endopterygota</taxon>
        <taxon>Diptera</taxon>
        <taxon>Nematocera</taxon>
        <taxon>Chironomoidea</taxon>
        <taxon>Chironomidae</taxon>
        <taxon>Chironominae</taxon>
        <taxon>Chironomus</taxon>
    </lineage>
</organism>
<reference evidence="2" key="2">
    <citation type="submission" date="2022-10" db="EMBL/GenBank/DDBJ databases">
        <authorList>
            <consortium name="ENA_rothamsted_submissions"/>
            <consortium name="culmorum"/>
            <person name="King R."/>
        </authorList>
    </citation>
    <scope>NUCLEOTIDE SEQUENCE</scope>
</reference>
<protein>
    <submittedName>
        <fullName evidence="2">Uncharacterized protein</fullName>
    </submittedName>
</protein>
<keyword evidence="3" id="KW-1185">Reference proteome</keyword>
<accession>A0A9N9RKC6</accession>
<keyword evidence="1" id="KW-0812">Transmembrane</keyword>
<dbReference type="EMBL" id="OU895877">
    <property type="protein sequence ID" value="CAG9798785.1"/>
    <property type="molecule type" value="Genomic_DNA"/>
</dbReference>
<feature type="transmembrane region" description="Helical" evidence="1">
    <location>
        <begin position="63"/>
        <end position="86"/>
    </location>
</feature>
<evidence type="ECO:0000256" key="1">
    <source>
        <dbReference type="SAM" id="Phobius"/>
    </source>
</evidence>
<dbReference type="AlphaFoldDB" id="A0A9N9RKC6"/>
<evidence type="ECO:0000313" key="3">
    <source>
        <dbReference type="Proteomes" id="UP001153620"/>
    </source>
</evidence>
<feature type="transmembrane region" description="Helical" evidence="1">
    <location>
        <begin position="98"/>
        <end position="116"/>
    </location>
</feature>
<feature type="transmembrane region" description="Helical" evidence="1">
    <location>
        <begin position="21"/>
        <end position="43"/>
    </location>
</feature>
<reference evidence="2" key="1">
    <citation type="submission" date="2022-01" db="EMBL/GenBank/DDBJ databases">
        <authorList>
            <person name="King R."/>
        </authorList>
    </citation>
    <scope>NUCLEOTIDE SEQUENCE</scope>
</reference>
<sequence length="168" mass="18619">MKQPIFNGCCFCFDLRSAGQILGWLHIVSGVGGVIGSLLLIALMTQFEDMEFYVGEEQVSKTFMITVMAVACAVALISAFGGSMLIIALNQESHRKMIIFMVVLAINMVAFTVNIAMDVVTIASIIALVIYVCLDTYFILVIYSLYIKTKNQNEQLRATTNYPYPVYS</sequence>
<keyword evidence="1" id="KW-1133">Transmembrane helix</keyword>
<dbReference type="Proteomes" id="UP001153620">
    <property type="component" value="Chromosome 1"/>
</dbReference>